<organism evidence="1 2">
    <name type="scientific">Heterodera trifolii</name>
    <dbReference type="NCBI Taxonomy" id="157864"/>
    <lineage>
        <taxon>Eukaryota</taxon>
        <taxon>Metazoa</taxon>
        <taxon>Ecdysozoa</taxon>
        <taxon>Nematoda</taxon>
        <taxon>Chromadorea</taxon>
        <taxon>Rhabditida</taxon>
        <taxon>Tylenchina</taxon>
        <taxon>Tylenchomorpha</taxon>
        <taxon>Tylenchoidea</taxon>
        <taxon>Heteroderidae</taxon>
        <taxon>Heteroderinae</taxon>
        <taxon>Heterodera</taxon>
    </lineage>
</organism>
<dbReference type="InterPro" id="IPR043519">
    <property type="entry name" value="NT_sf"/>
</dbReference>
<accession>A0ABD2LNS1</accession>
<proteinExistence type="predicted"/>
<dbReference type="AlphaFoldDB" id="A0ABD2LNS1"/>
<reference evidence="1 2" key="1">
    <citation type="submission" date="2024-10" db="EMBL/GenBank/DDBJ databases">
        <authorList>
            <person name="Kim D."/>
        </authorList>
    </citation>
    <scope>NUCLEOTIDE SEQUENCE [LARGE SCALE GENOMIC DNA]</scope>
    <source>
        <strain evidence="1">BH-2024</strain>
    </source>
</reference>
<evidence type="ECO:0000313" key="2">
    <source>
        <dbReference type="Proteomes" id="UP001620626"/>
    </source>
</evidence>
<protein>
    <recommendedName>
        <fullName evidence="3">Polymerase nucleotidyl transferase domain-containing protein</fullName>
    </recommendedName>
</protein>
<evidence type="ECO:0008006" key="3">
    <source>
        <dbReference type="Google" id="ProtNLM"/>
    </source>
</evidence>
<dbReference type="Proteomes" id="UP001620626">
    <property type="component" value="Unassembled WGS sequence"/>
</dbReference>
<sequence length="165" mass="19214">MFGLNTTDSDIDLICVVPGNVIKREHFLGEQNEICVEKKCQNGEDDEKQNLTASNAFYCHLCETRIRLQLEFDINNRGMTTNWHIYPALFQETCQITQKLEEIPAKNHFDYYHCKVWLIGTDQQLLNSNEKRLINGKLLNFDWAIKRDFLKFNGKLSNKSGGDDH</sequence>
<comment type="caution">
    <text evidence="1">The sequence shown here is derived from an EMBL/GenBank/DDBJ whole genome shotgun (WGS) entry which is preliminary data.</text>
</comment>
<name>A0ABD2LNS1_9BILA</name>
<dbReference type="Gene3D" id="3.30.460.10">
    <property type="entry name" value="Beta Polymerase, domain 2"/>
    <property type="match status" value="1"/>
</dbReference>
<dbReference type="EMBL" id="JBICBT010000342">
    <property type="protein sequence ID" value="KAL3116881.1"/>
    <property type="molecule type" value="Genomic_DNA"/>
</dbReference>
<evidence type="ECO:0000313" key="1">
    <source>
        <dbReference type="EMBL" id="KAL3116881.1"/>
    </source>
</evidence>
<gene>
    <name evidence="1" type="ORF">niasHT_003405</name>
</gene>
<keyword evidence="2" id="KW-1185">Reference proteome</keyword>